<organism evidence="2">
    <name type="scientific">bioreactor metagenome</name>
    <dbReference type="NCBI Taxonomy" id="1076179"/>
    <lineage>
        <taxon>unclassified sequences</taxon>
        <taxon>metagenomes</taxon>
        <taxon>ecological metagenomes</taxon>
    </lineage>
</organism>
<accession>A0A645ILQ6</accession>
<gene>
    <name evidence="2" type="ORF">SDC9_199884</name>
</gene>
<feature type="compositionally biased region" description="Basic and acidic residues" evidence="1">
    <location>
        <begin position="92"/>
        <end position="110"/>
    </location>
</feature>
<feature type="region of interest" description="Disordered" evidence="1">
    <location>
        <begin position="1"/>
        <end position="110"/>
    </location>
</feature>
<comment type="caution">
    <text evidence="2">The sequence shown here is derived from an EMBL/GenBank/DDBJ whole genome shotgun (WGS) entry which is preliminary data.</text>
</comment>
<evidence type="ECO:0000313" key="2">
    <source>
        <dbReference type="EMBL" id="MPN52228.1"/>
    </source>
</evidence>
<protein>
    <submittedName>
        <fullName evidence="2">Uncharacterized protein</fullName>
    </submittedName>
</protein>
<feature type="compositionally biased region" description="Acidic residues" evidence="1">
    <location>
        <begin position="38"/>
        <end position="49"/>
    </location>
</feature>
<dbReference type="EMBL" id="VSSQ01118128">
    <property type="protein sequence ID" value="MPN52228.1"/>
    <property type="molecule type" value="Genomic_DNA"/>
</dbReference>
<evidence type="ECO:0000256" key="1">
    <source>
        <dbReference type="SAM" id="MobiDB-lite"/>
    </source>
</evidence>
<proteinExistence type="predicted"/>
<name>A0A645ILQ6_9ZZZZ</name>
<reference evidence="2" key="1">
    <citation type="submission" date="2019-08" db="EMBL/GenBank/DDBJ databases">
        <authorList>
            <person name="Kucharzyk K."/>
            <person name="Murdoch R.W."/>
            <person name="Higgins S."/>
            <person name="Loffler F."/>
        </authorList>
    </citation>
    <scope>NUCLEOTIDE SEQUENCE</scope>
</reference>
<dbReference type="AlphaFoldDB" id="A0A645ILQ6"/>
<feature type="compositionally biased region" description="Basic and acidic residues" evidence="1">
    <location>
        <begin position="28"/>
        <end position="37"/>
    </location>
</feature>
<sequence length="139" mass="15387">MVAGQREATGENEDAVDDQPNPQYPSEHGSRHERIEDHDDSGDNSEDSGENQPSAARDPSRCGAQCQLSDAVHQRIDAPNEGECCDSQSWPGEHDRPQDDGERPLPDQHPRCLLSQQFHCNSFDEVALVRGVFLPAAER</sequence>